<protein>
    <recommendedName>
        <fullName evidence="2">Exosome complex component Csl4</fullName>
    </recommendedName>
</protein>
<comment type="similarity">
    <text evidence="2">Belongs to the CSL4 family.</text>
</comment>
<dbReference type="GO" id="GO:0008270">
    <property type="term" value="F:zinc ion binding"/>
    <property type="evidence" value="ECO:0007669"/>
    <property type="project" value="UniProtKB-UniRule"/>
</dbReference>
<evidence type="ECO:0000259" key="3">
    <source>
        <dbReference type="Pfam" id="PF14382"/>
    </source>
</evidence>
<feature type="binding site" evidence="2">
    <location>
        <position position="175"/>
    </location>
    <ligand>
        <name>Zn(2+)</name>
        <dbReference type="ChEBI" id="CHEBI:29105"/>
    </ligand>
</feature>
<feature type="binding site" evidence="2">
    <location>
        <position position="178"/>
    </location>
    <ligand>
        <name>Zn(2+)</name>
        <dbReference type="ChEBI" id="CHEBI:29105"/>
    </ligand>
</feature>
<dbReference type="Proteomes" id="UP000002315">
    <property type="component" value="Chromosome"/>
</dbReference>
<reference evidence="4 5" key="1">
    <citation type="journal article" date="2010" name="Stand. Genomic Sci.">
        <title>Complete genome sequence of Methanothermus fervidus type strain (V24S).</title>
        <authorList>
            <person name="Anderson I."/>
            <person name="Djao O.D."/>
            <person name="Misra M."/>
            <person name="Chertkov O."/>
            <person name="Nolan M."/>
            <person name="Lucas S."/>
            <person name="Lapidus A."/>
            <person name="Del Rio T.G."/>
            <person name="Tice H."/>
            <person name="Cheng J.F."/>
            <person name="Tapia R."/>
            <person name="Han C."/>
            <person name="Goodwin L."/>
            <person name="Pitluck S."/>
            <person name="Liolios K."/>
            <person name="Ivanova N."/>
            <person name="Mavromatis K."/>
            <person name="Mikhailova N."/>
            <person name="Pati A."/>
            <person name="Brambilla E."/>
            <person name="Chen A."/>
            <person name="Palaniappan K."/>
            <person name="Land M."/>
            <person name="Hauser L."/>
            <person name="Chang Y.J."/>
            <person name="Jeffries C.D."/>
            <person name="Sikorski J."/>
            <person name="Spring S."/>
            <person name="Rohde M."/>
            <person name="Eichinger K."/>
            <person name="Huber H."/>
            <person name="Wirth R."/>
            <person name="Goker M."/>
            <person name="Detter J.C."/>
            <person name="Woyke T."/>
            <person name="Bristow J."/>
            <person name="Eisen J.A."/>
            <person name="Markowitz V."/>
            <person name="Hugenholtz P."/>
            <person name="Klenk H.P."/>
            <person name="Kyrpides N.C."/>
        </authorList>
    </citation>
    <scope>NUCLEOTIDE SEQUENCE [LARGE SCALE GENOMIC DNA]</scope>
    <source>
        <strain evidence="5">ATCC 43054 / DSM 2088 / JCM 10308 / V24 S</strain>
    </source>
</reference>
<accession>E3GW44</accession>
<dbReference type="NCBIfam" id="NF034126">
    <property type="entry name" value="PRK09521.1"/>
    <property type="match status" value="1"/>
</dbReference>
<feature type="binding site" evidence="2">
    <location>
        <position position="161"/>
    </location>
    <ligand>
        <name>Zn(2+)</name>
        <dbReference type="ChEBI" id="CHEBI:29105"/>
    </ligand>
</feature>
<feature type="domain" description="Exosome complex component N-terminal" evidence="3">
    <location>
        <begin position="10"/>
        <end position="45"/>
    </location>
</feature>
<evidence type="ECO:0000256" key="2">
    <source>
        <dbReference type="HAMAP-Rule" id="MF_00975"/>
    </source>
</evidence>
<dbReference type="InterPro" id="IPR012340">
    <property type="entry name" value="NA-bd_OB-fold"/>
</dbReference>
<comment type="subunit">
    <text evidence="2">Component of the archaeal exosome complex. Forms a trimer of Rrp4 and/or Csl4 subunits. The trimer associates with an hexameric ring-like arrangement composed of 3 Rrp41-Rrp42 heterodimers. Interacts with DnaG.</text>
</comment>
<comment type="subcellular location">
    <subcellularLocation>
        <location evidence="2">Cytoplasm</location>
    </subcellularLocation>
</comment>
<organism evidence="4 5">
    <name type="scientific">Methanothermus fervidus (strain ATCC 43054 / DSM 2088 / JCM 10308 / V24 S)</name>
    <dbReference type="NCBI Taxonomy" id="523846"/>
    <lineage>
        <taxon>Archaea</taxon>
        <taxon>Methanobacteriati</taxon>
        <taxon>Methanobacteriota</taxon>
        <taxon>Methanomada group</taxon>
        <taxon>Methanobacteria</taxon>
        <taxon>Methanobacteriales</taxon>
        <taxon>Methanothermaceae</taxon>
        <taxon>Methanothermus</taxon>
    </lineage>
</organism>
<keyword evidence="2" id="KW-0479">Metal-binding</keyword>
<dbReference type="GO" id="GO:0006396">
    <property type="term" value="P:RNA processing"/>
    <property type="evidence" value="ECO:0007669"/>
    <property type="project" value="InterPro"/>
</dbReference>
<keyword evidence="2" id="KW-0862">Zinc</keyword>
<dbReference type="GO" id="GO:0000178">
    <property type="term" value="C:exosome (RNase complex)"/>
    <property type="evidence" value="ECO:0007669"/>
    <property type="project" value="UniProtKB-KW"/>
</dbReference>
<dbReference type="STRING" id="523846.Mfer_1014"/>
<evidence type="ECO:0000313" key="4">
    <source>
        <dbReference type="EMBL" id="ADP77809.1"/>
    </source>
</evidence>
<dbReference type="PANTHER" id="PTHR12686">
    <property type="entry name" value="3'-5' EXORIBONUCLEASE CSL4-RELATED"/>
    <property type="match status" value="1"/>
</dbReference>
<dbReference type="KEGG" id="mfv:Mfer_1014"/>
<dbReference type="GO" id="GO:0006401">
    <property type="term" value="P:RNA catabolic process"/>
    <property type="evidence" value="ECO:0007669"/>
    <property type="project" value="UniProtKB-UniRule"/>
</dbReference>
<feature type="binding site" evidence="2">
    <location>
        <position position="158"/>
    </location>
    <ligand>
        <name>Zn(2+)</name>
        <dbReference type="ChEBI" id="CHEBI:29105"/>
    </ligand>
</feature>
<dbReference type="Pfam" id="PF14382">
    <property type="entry name" value="ECR1_N"/>
    <property type="match status" value="1"/>
</dbReference>
<dbReference type="OrthoDB" id="6768at2157"/>
<dbReference type="SUPFAM" id="SSF110324">
    <property type="entry name" value="Ribosomal L27 protein-like"/>
    <property type="match status" value="1"/>
</dbReference>
<name>E3GW44_METFV</name>
<dbReference type="GO" id="GO:0005737">
    <property type="term" value="C:cytoplasm"/>
    <property type="evidence" value="ECO:0007669"/>
    <property type="project" value="UniProtKB-SubCell"/>
</dbReference>
<dbReference type="Gene3D" id="2.20.70.10">
    <property type="match status" value="1"/>
</dbReference>
<sequence>MKTKVKSGDLVLPGDTLGISEEFIPLHNTYEENGKIKSLIVGRVLKDYRNKTISVMPCLELPPILKKNTHVIGEVIDIKEEKIALVRLLGVKGLKRPIFTNLIAGIYLPNVQRAYLNKMSDAFHIGDIVEAKIHEMLGLSYISLRTVEKDLGVIRALCTKCRNPMAKIGRNLVKCTNCGNIEKRKLSINYIIKGEKNEN</sequence>
<dbReference type="Gene3D" id="2.40.50.140">
    <property type="entry name" value="Nucleic acid-binding proteins"/>
    <property type="match status" value="1"/>
</dbReference>
<dbReference type="AlphaFoldDB" id="E3GW44"/>
<keyword evidence="5" id="KW-1185">Reference proteome</keyword>
<gene>
    <name evidence="2" type="primary">csl4</name>
    <name evidence="4" type="ordered locus">Mfer_1014</name>
</gene>
<proteinExistence type="inferred from homology"/>
<dbReference type="SUPFAM" id="SSF50249">
    <property type="entry name" value="Nucleic acid-binding proteins"/>
    <property type="match status" value="1"/>
</dbReference>
<dbReference type="InterPro" id="IPR039771">
    <property type="entry name" value="Csl4"/>
</dbReference>
<keyword evidence="1 2" id="KW-0271">Exosome</keyword>
<dbReference type="InterPro" id="IPR030850">
    <property type="entry name" value="Exosome_Csl4_arc"/>
</dbReference>
<keyword evidence="2" id="KW-0963">Cytoplasm</keyword>
<comment type="function">
    <text evidence="2">Non-catalytic component of the exosome, which is a complex involved in RNA degradation. Increases the RNA binding and the efficiency of RNA degradation. Helpful for the interaction of the exosome with A-poor RNAs.</text>
</comment>
<dbReference type="Gene3D" id="2.40.50.100">
    <property type="match status" value="1"/>
</dbReference>
<dbReference type="PANTHER" id="PTHR12686:SF8">
    <property type="entry name" value="EXOSOME COMPLEX COMPONENT CSL4"/>
    <property type="match status" value="1"/>
</dbReference>
<evidence type="ECO:0000313" key="5">
    <source>
        <dbReference type="Proteomes" id="UP000002315"/>
    </source>
</evidence>
<evidence type="ECO:0000256" key="1">
    <source>
        <dbReference type="ARBA" id="ARBA00022835"/>
    </source>
</evidence>
<dbReference type="HOGENOM" id="CLU_067135_1_1_2"/>
<dbReference type="EMBL" id="CP002278">
    <property type="protein sequence ID" value="ADP77809.1"/>
    <property type="molecule type" value="Genomic_DNA"/>
</dbReference>
<dbReference type="InterPro" id="IPR025721">
    <property type="entry name" value="Exosome_cplx_N_dom"/>
</dbReference>
<dbReference type="HAMAP" id="MF_00975">
    <property type="entry name" value="Exosome_Csl4"/>
    <property type="match status" value="1"/>
</dbReference>